<dbReference type="VEuPathDB" id="ToxoDB:BESB_034940"/>
<dbReference type="InterPro" id="IPR036755">
    <property type="entry name" value="SRS_dom_sf"/>
</dbReference>
<dbReference type="Gene3D" id="2.60.40.1320">
    <property type="entry name" value="SRS domain"/>
    <property type="match status" value="2"/>
</dbReference>
<feature type="domain" description="SRS" evidence="2">
    <location>
        <begin position="53"/>
        <end position="182"/>
    </location>
</feature>
<dbReference type="SUPFAM" id="SSF74877">
    <property type="entry name" value="Major surface antigen p30, SAG1"/>
    <property type="match status" value="2"/>
</dbReference>
<evidence type="ECO:0000313" key="3">
    <source>
        <dbReference type="EMBL" id="PFH37036.1"/>
    </source>
</evidence>
<dbReference type="OrthoDB" id="330519at2759"/>
<dbReference type="AlphaFoldDB" id="A0A2A9MLV4"/>
<gene>
    <name evidence="3" type="ORF">BESB_034940</name>
</gene>
<proteinExistence type="predicted"/>
<dbReference type="RefSeq" id="XP_029221045.1">
    <property type="nucleotide sequence ID" value="XM_029362080.1"/>
</dbReference>
<dbReference type="InterPro" id="IPR028352">
    <property type="entry name" value="Surface_antig_SAG1"/>
</dbReference>
<dbReference type="GeneID" id="40308475"/>
<dbReference type="Proteomes" id="UP000224006">
    <property type="component" value="Chromosome II"/>
</dbReference>
<feature type="domain" description="SRS" evidence="2">
    <location>
        <begin position="192"/>
        <end position="302"/>
    </location>
</feature>
<evidence type="ECO:0000256" key="1">
    <source>
        <dbReference type="SAM" id="MobiDB-lite"/>
    </source>
</evidence>
<reference evidence="3 4" key="1">
    <citation type="submission" date="2017-09" db="EMBL/GenBank/DDBJ databases">
        <title>Genome sequencing of Besnoitia besnoiti strain Bb-Ger1.</title>
        <authorList>
            <person name="Schares G."/>
            <person name="Venepally P."/>
            <person name="Lorenzi H.A."/>
        </authorList>
    </citation>
    <scope>NUCLEOTIDE SEQUENCE [LARGE SCALE GENOMIC DNA]</scope>
    <source>
        <strain evidence="3 4">Bb-Ger1</strain>
    </source>
</reference>
<evidence type="ECO:0000259" key="2">
    <source>
        <dbReference type="Pfam" id="PF04092"/>
    </source>
</evidence>
<comment type="caution">
    <text evidence="3">The sequence shown here is derived from an EMBL/GenBank/DDBJ whole genome shotgun (WGS) entry which is preliminary data.</text>
</comment>
<keyword evidence="4" id="KW-1185">Reference proteome</keyword>
<feature type="region of interest" description="Disordered" evidence="1">
    <location>
        <begin position="302"/>
        <end position="327"/>
    </location>
</feature>
<protein>
    <submittedName>
        <fullName evidence="3">SAG-related sequence</fullName>
    </submittedName>
</protein>
<dbReference type="GO" id="GO:0016020">
    <property type="term" value="C:membrane"/>
    <property type="evidence" value="ECO:0007669"/>
    <property type="project" value="InterPro"/>
</dbReference>
<dbReference type="InterPro" id="IPR007226">
    <property type="entry name" value="SRS_dom"/>
</dbReference>
<accession>A0A2A9MLV4</accession>
<name>A0A2A9MLV4_BESBE</name>
<dbReference type="Pfam" id="PF04092">
    <property type="entry name" value="SAG"/>
    <property type="match status" value="2"/>
</dbReference>
<dbReference type="EMBL" id="NWUJ01000002">
    <property type="protein sequence ID" value="PFH37036.1"/>
    <property type="molecule type" value="Genomic_DNA"/>
</dbReference>
<sequence length="327" mass="35579">MHLAFFPGEVSLRLGATLHDDGNANTTGSVQVKGRQVAELRRNLSEAALQPPQVVSCTVADHTRGRTAGVNSVVLSAKQLSTTLQCGTGATAVPVLLTDVCYPPDQENVEACKAAGTNLRELLQATNKVTWTTTTLPEPSEKRDSRTLELTLDDLPYSDTTFFAGCRSTEREKQTCKVDITVLARSSSVDRNVVACAYGAESNPRALKVQMTEENNTLTIKCGKDGTIQPANYKDRYCEDEKLSPCSRSYKDILPRFDSPWWTKEGETAAPVLKLTVPREDFPVEDQTFYVGCTTNAKNVAEKASGDSGAGDEEGKNPGNVPRLARW</sequence>
<organism evidence="3 4">
    <name type="scientific">Besnoitia besnoiti</name>
    <name type="common">Apicomplexan protozoan</name>
    <dbReference type="NCBI Taxonomy" id="94643"/>
    <lineage>
        <taxon>Eukaryota</taxon>
        <taxon>Sar</taxon>
        <taxon>Alveolata</taxon>
        <taxon>Apicomplexa</taxon>
        <taxon>Conoidasida</taxon>
        <taxon>Coccidia</taxon>
        <taxon>Eucoccidiorida</taxon>
        <taxon>Eimeriorina</taxon>
        <taxon>Sarcocystidae</taxon>
        <taxon>Besnoitia</taxon>
    </lineage>
</organism>
<dbReference type="PRINTS" id="PR01801">
    <property type="entry name" value="SURFCEANTIGN"/>
</dbReference>
<evidence type="ECO:0000313" key="4">
    <source>
        <dbReference type="Proteomes" id="UP000224006"/>
    </source>
</evidence>
<dbReference type="KEGG" id="bbes:BESB_034940"/>